<dbReference type="InterPro" id="IPR036397">
    <property type="entry name" value="RNaseH_sf"/>
</dbReference>
<dbReference type="CTD" id="36373825"/>
<dbReference type="InterPro" id="IPR012337">
    <property type="entry name" value="RNaseH-like_sf"/>
</dbReference>
<evidence type="ECO:0000313" key="3">
    <source>
        <dbReference type="Proteomes" id="UP000035682"/>
    </source>
</evidence>
<dbReference type="WBParaSite" id="SRAE_0000058100.1">
    <property type="protein sequence ID" value="SRAE_0000058100.1"/>
    <property type="gene ID" value="WBGene00256327"/>
</dbReference>
<gene>
    <name evidence="2 4 5" type="ORF">SRAE_0000058100</name>
</gene>
<evidence type="ECO:0000313" key="2">
    <source>
        <dbReference type="EMBL" id="CEF61457.1"/>
    </source>
</evidence>
<dbReference type="OrthoDB" id="7758825at2759"/>
<evidence type="ECO:0000259" key="1">
    <source>
        <dbReference type="PROSITE" id="PS50994"/>
    </source>
</evidence>
<dbReference type="InterPro" id="IPR001584">
    <property type="entry name" value="Integrase_cat-core"/>
</dbReference>
<reference evidence="3" key="1">
    <citation type="submission" date="2014-09" db="EMBL/GenBank/DDBJ databases">
        <authorList>
            <person name="Martin A.A."/>
        </authorList>
    </citation>
    <scope>NUCLEOTIDE SEQUENCE</scope>
    <source>
        <strain evidence="3">ED321</strain>
    </source>
</reference>
<dbReference type="InterPro" id="IPR050951">
    <property type="entry name" value="Retrovirus_Pol_polyprotein"/>
</dbReference>
<dbReference type="AlphaFoldDB" id="A0A090KZZ7"/>
<sequence length="359" mass="41303">MTRALASKYVLLDYSRLTVDFINKCSTCCQAKWNLNFCVGSLPATRYFNERVFIDNAQFGQLHFCTLVEHHSNLIFARPVKDYSSKHIIHIISKYIESYGIPDLLLSDNHRPLISKEMNNFLFSKGIIHLTSIKYRSTSNGQAEKAFQTIKQGLRLSLSLSDSVKRFNLSMGTDGINALTHKNCEESKENNTSYPFKKLDTNDQIYKKLFKFKFAIASNAGCKREKAVAAILFKLNDKEKTILKLDEIRTVCGPATKAQLLEVLAVKNAIELFIKNKLEIHEIVLIIDSIYAASKVEEVFKWQENEFRKYDGTLAKHIDTWRDIYDSISKNQLKLHIIKITSLITRDVRSQTDQDWNNV</sequence>
<reference evidence="4" key="3">
    <citation type="submission" date="2020-12" db="UniProtKB">
        <authorList>
            <consortium name="WormBaseParasite"/>
        </authorList>
    </citation>
    <scope>IDENTIFICATION</scope>
</reference>
<protein>
    <submittedName>
        <fullName evidence="2 4">Integrase, catalytic core domain and Ribonuclease H-like domain-containing protein</fullName>
    </submittedName>
</protein>
<dbReference type="PROSITE" id="PS50994">
    <property type="entry name" value="INTEGRASE"/>
    <property type="match status" value="1"/>
</dbReference>
<dbReference type="Proteomes" id="UP000035682">
    <property type="component" value="Unplaced"/>
</dbReference>
<dbReference type="EMBL" id="LN609408">
    <property type="protein sequence ID" value="CEF61457.1"/>
    <property type="molecule type" value="Genomic_DNA"/>
</dbReference>
<reference evidence="2" key="2">
    <citation type="submission" date="2014-09" db="EMBL/GenBank/DDBJ databases">
        <authorList>
            <person name="Aslett A.Martin."/>
        </authorList>
    </citation>
    <scope>NUCLEOTIDE SEQUENCE</scope>
    <source>
        <strain evidence="2">ED321 Heterogonic</strain>
    </source>
</reference>
<organism evidence="2">
    <name type="scientific">Strongyloides ratti</name>
    <name type="common">Parasitic roundworm</name>
    <dbReference type="NCBI Taxonomy" id="34506"/>
    <lineage>
        <taxon>Eukaryota</taxon>
        <taxon>Metazoa</taxon>
        <taxon>Ecdysozoa</taxon>
        <taxon>Nematoda</taxon>
        <taxon>Chromadorea</taxon>
        <taxon>Rhabditida</taxon>
        <taxon>Tylenchina</taxon>
        <taxon>Panagrolaimomorpha</taxon>
        <taxon>Strongyloidoidea</taxon>
        <taxon>Strongyloididae</taxon>
        <taxon>Strongyloides</taxon>
    </lineage>
</organism>
<feature type="domain" description="Integrase catalytic" evidence="1">
    <location>
        <begin position="39"/>
        <end position="203"/>
    </location>
</feature>
<dbReference type="PANTHER" id="PTHR37984:SF5">
    <property type="entry name" value="PROTEIN NYNRIN-LIKE"/>
    <property type="match status" value="1"/>
</dbReference>
<dbReference type="GO" id="GO:0015074">
    <property type="term" value="P:DNA integration"/>
    <property type="evidence" value="ECO:0007669"/>
    <property type="project" value="InterPro"/>
</dbReference>
<dbReference type="WormBase" id="SRAE_0000058100">
    <property type="protein sequence ID" value="SRP03753"/>
    <property type="gene ID" value="WBGene00256327"/>
</dbReference>
<dbReference type="RefSeq" id="XP_024500666.1">
    <property type="nucleotide sequence ID" value="XM_024646490.1"/>
</dbReference>
<dbReference type="Pfam" id="PF00665">
    <property type="entry name" value="rve"/>
    <property type="match status" value="1"/>
</dbReference>
<dbReference type="GeneID" id="36373825"/>
<dbReference type="PANTHER" id="PTHR37984">
    <property type="entry name" value="PROTEIN CBG26694"/>
    <property type="match status" value="1"/>
</dbReference>
<accession>A0A090KZZ7</accession>
<keyword evidence="3" id="KW-1185">Reference proteome</keyword>
<dbReference type="SUPFAM" id="SSF53098">
    <property type="entry name" value="Ribonuclease H-like"/>
    <property type="match status" value="2"/>
</dbReference>
<dbReference type="Gene3D" id="3.30.420.10">
    <property type="entry name" value="Ribonuclease H-like superfamily/Ribonuclease H"/>
    <property type="match status" value="2"/>
</dbReference>
<evidence type="ECO:0000313" key="4">
    <source>
        <dbReference type="WBParaSite" id="SRAE_0000058100.1"/>
    </source>
</evidence>
<evidence type="ECO:0000313" key="5">
    <source>
        <dbReference type="WormBase" id="SRAE_0000058100"/>
    </source>
</evidence>
<name>A0A090KZZ7_STRRB</name>
<dbReference type="GO" id="GO:0003676">
    <property type="term" value="F:nucleic acid binding"/>
    <property type="evidence" value="ECO:0007669"/>
    <property type="project" value="InterPro"/>
</dbReference>
<proteinExistence type="predicted"/>